<dbReference type="GO" id="GO:0000146">
    <property type="term" value="F:microfilament motor activity"/>
    <property type="evidence" value="ECO:0007669"/>
    <property type="project" value="TreeGrafter"/>
</dbReference>
<reference evidence="9 10" key="1">
    <citation type="submission" date="2024-04" db="EMBL/GenBank/DDBJ databases">
        <authorList>
            <consortium name="Genoscope - CEA"/>
            <person name="William W."/>
        </authorList>
    </citation>
    <scope>NUCLEOTIDE SEQUENCE [LARGE SCALE GENOMIC DNA]</scope>
</reference>
<evidence type="ECO:0000256" key="6">
    <source>
        <dbReference type="PROSITE-ProRule" id="PRU00782"/>
    </source>
</evidence>
<dbReference type="InterPro" id="IPR001609">
    <property type="entry name" value="Myosin_head_motor_dom-like"/>
</dbReference>
<evidence type="ECO:0000256" key="2">
    <source>
        <dbReference type="ARBA" id="ARBA00022840"/>
    </source>
</evidence>
<dbReference type="Gene3D" id="1.20.120.720">
    <property type="entry name" value="Myosin VI head, motor domain, U50 subdomain"/>
    <property type="match status" value="1"/>
</dbReference>
<name>A0AAV2ISK9_LYMST</name>
<evidence type="ECO:0000256" key="3">
    <source>
        <dbReference type="ARBA" id="ARBA00023123"/>
    </source>
</evidence>
<dbReference type="PANTHER" id="PTHR13140:SF706">
    <property type="entry name" value="DILUTE CLASS UNCONVENTIONAL MYOSIN, ISOFORM C"/>
    <property type="match status" value="1"/>
</dbReference>
<dbReference type="PROSITE" id="PS51456">
    <property type="entry name" value="MYOSIN_MOTOR"/>
    <property type="match status" value="1"/>
</dbReference>
<protein>
    <recommendedName>
        <fullName evidence="7">Myosin motor domain-containing protein</fullName>
    </recommendedName>
</protein>
<keyword evidence="10" id="KW-1185">Reference proteome</keyword>
<dbReference type="GO" id="GO:0016459">
    <property type="term" value="C:myosin complex"/>
    <property type="evidence" value="ECO:0007669"/>
    <property type="project" value="UniProtKB-KW"/>
</dbReference>
<evidence type="ECO:0000256" key="5">
    <source>
        <dbReference type="ARBA" id="ARBA00023203"/>
    </source>
</evidence>
<organism evidence="9 10">
    <name type="scientific">Lymnaea stagnalis</name>
    <name type="common">Great pond snail</name>
    <name type="synonym">Helix stagnalis</name>
    <dbReference type="NCBI Taxonomy" id="6523"/>
    <lineage>
        <taxon>Eukaryota</taxon>
        <taxon>Metazoa</taxon>
        <taxon>Spiralia</taxon>
        <taxon>Lophotrochozoa</taxon>
        <taxon>Mollusca</taxon>
        <taxon>Gastropoda</taxon>
        <taxon>Heterobranchia</taxon>
        <taxon>Euthyneura</taxon>
        <taxon>Panpulmonata</taxon>
        <taxon>Hygrophila</taxon>
        <taxon>Lymnaeoidea</taxon>
        <taxon>Lymnaeidae</taxon>
        <taxon>Lymnaea</taxon>
    </lineage>
</organism>
<dbReference type="EMBL" id="CAXITT010001274">
    <property type="protein sequence ID" value="CAL1548317.1"/>
    <property type="molecule type" value="Genomic_DNA"/>
</dbReference>
<dbReference type="GO" id="GO:0007015">
    <property type="term" value="P:actin filament organization"/>
    <property type="evidence" value="ECO:0007669"/>
    <property type="project" value="TreeGrafter"/>
</dbReference>
<dbReference type="PANTHER" id="PTHR13140">
    <property type="entry name" value="MYOSIN"/>
    <property type="match status" value="1"/>
</dbReference>
<keyword evidence="5 6" id="KW-0009">Actin-binding</keyword>
<comment type="caution">
    <text evidence="6">Lacks conserved residue(s) required for the propagation of feature annotation.</text>
</comment>
<dbReference type="SUPFAM" id="SSF52540">
    <property type="entry name" value="P-loop containing nucleoside triphosphate hydrolases"/>
    <property type="match status" value="1"/>
</dbReference>
<dbReference type="GO" id="GO:0005737">
    <property type="term" value="C:cytoplasm"/>
    <property type="evidence" value="ECO:0007669"/>
    <property type="project" value="TreeGrafter"/>
</dbReference>
<dbReference type="InterPro" id="IPR027417">
    <property type="entry name" value="P-loop_NTPase"/>
</dbReference>
<evidence type="ECO:0000259" key="7">
    <source>
        <dbReference type="PROSITE" id="PS51456"/>
    </source>
</evidence>
<comment type="similarity">
    <text evidence="6">Belongs to the TRAFAC class myosin-kinesin ATPase superfamily. Myosin family.</text>
</comment>
<dbReference type="Gene3D" id="3.40.850.10">
    <property type="entry name" value="Kinesin motor domain"/>
    <property type="match status" value="1"/>
</dbReference>
<accession>A0AAV2ISK9</accession>
<dbReference type="Gene3D" id="1.20.58.530">
    <property type="match status" value="1"/>
</dbReference>
<dbReference type="Proteomes" id="UP001497497">
    <property type="component" value="Unassembled WGS sequence"/>
</dbReference>
<evidence type="ECO:0000256" key="1">
    <source>
        <dbReference type="ARBA" id="ARBA00022741"/>
    </source>
</evidence>
<sequence>MFLIKINVYVVGEIILLSKNKKQVEDERDAIAKALYERMSGWLVRKVNDSLKSVKYSIGILDICGFENLEINSFEQLCINLVNEHLQ</sequence>
<keyword evidence="4" id="KW-0505">Motor protein</keyword>
<feature type="domain" description="Myosin motor" evidence="7">
    <location>
        <begin position="1"/>
        <end position="87"/>
    </location>
</feature>
<dbReference type="InterPro" id="IPR036961">
    <property type="entry name" value="Kinesin_motor_dom_sf"/>
</dbReference>
<dbReference type="GO" id="GO:0051015">
    <property type="term" value="F:actin filament binding"/>
    <property type="evidence" value="ECO:0007669"/>
    <property type="project" value="TreeGrafter"/>
</dbReference>
<evidence type="ECO:0000256" key="4">
    <source>
        <dbReference type="ARBA" id="ARBA00023175"/>
    </source>
</evidence>
<feature type="non-terminal residue" evidence="9">
    <location>
        <position position="87"/>
    </location>
</feature>
<evidence type="ECO:0000313" key="10">
    <source>
        <dbReference type="Proteomes" id="UP001497497"/>
    </source>
</evidence>
<keyword evidence="3 6" id="KW-0518">Myosin</keyword>
<dbReference type="Pfam" id="PF00063">
    <property type="entry name" value="Myosin_head"/>
    <property type="match status" value="1"/>
</dbReference>
<dbReference type="AlphaFoldDB" id="A0AAV2ISK9"/>
<dbReference type="GO" id="GO:0016020">
    <property type="term" value="C:membrane"/>
    <property type="evidence" value="ECO:0007669"/>
    <property type="project" value="TreeGrafter"/>
</dbReference>
<evidence type="ECO:0000313" key="9">
    <source>
        <dbReference type="EMBL" id="CAL1548767.1"/>
    </source>
</evidence>
<keyword evidence="2" id="KW-0067">ATP-binding</keyword>
<keyword evidence="1" id="KW-0547">Nucleotide-binding</keyword>
<dbReference type="GO" id="GO:0005524">
    <property type="term" value="F:ATP binding"/>
    <property type="evidence" value="ECO:0007669"/>
    <property type="project" value="UniProtKB-KW"/>
</dbReference>
<evidence type="ECO:0000313" key="8">
    <source>
        <dbReference type="EMBL" id="CAL1548317.1"/>
    </source>
</evidence>
<proteinExistence type="inferred from homology"/>
<dbReference type="EMBL" id="CAXITT010001682">
    <property type="protein sequence ID" value="CAL1548767.1"/>
    <property type="molecule type" value="Genomic_DNA"/>
</dbReference>
<comment type="caution">
    <text evidence="9">The sequence shown here is derived from an EMBL/GenBank/DDBJ whole genome shotgun (WGS) entry which is preliminary data.</text>
</comment>
<gene>
    <name evidence="8" type="ORF">GSLYS_00021634001</name>
    <name evidence="9" type="ORF">GSLYS_00022084001</name>
</gene>